<dbReference type="Proteomes" id="UP000325134">
    <property type="component" value="Unassembled WGS sequence"/>
</dbReference>
<name>A0A1M4ZTE8_9RHOB</name>
<accession>A0A1M4ZTE8</accession>
<proteinExistence type="predicted"/>
<organism evidence="2 3">
    <name type="scientific">Ruegeria intermedia</name>
    <dbReference type="NCBI Taxonomy" id="996115"/>
    <lineage>
        <taxon>Bacteria</taxon>
        <taxon>Pseudomonadati</taxon>
        <taxon>Pseudomonadota</taxon>
        <taxon>Alphaproteobacteria</taxon>
        <taxon>Rhodobacterales</taxon>
        <taxon>Roseobacteraceae</taxon>
        <taxon>Ruegeria</taxon>
    </lineage>
</organism>
<evidence type="ECO:0000256" key="1">
    <source>
        <dbReference type="SAM" id="Phobius"/>
    </source>
</evidence>
<keyword evidence="1" id="KW-1133">Transmembrane helix</keyword>
<sequence length="35" mass="3825">MMGYGAGMGFGYVWMFLIGLLVVLAIIALIKYIAK</sequence>
<evidence type="ECO:0000313" key="3">
    <source>
        <dbReference type="Proteomes" id="UP000325134"/>
    </source>
</evidence>
<gene>
    <name evidence="2" type="ORF">SAMN05444279_12170</name>
</gene>
<dbReference type="AlphaFoldDB" id="A0A1M4ZTE8"/>
<evidence type="ECO:0000313" key="2">
    <source>
        <dbReference type="EMBL" id="SHF21288.1"/>
    </source>
</evidence>
<feature type="transmembrane region" description="Helical" evidence="1">
    <location>
        <begin position="12"/>
        <end position="34"/>
    </location>
</feature>
<keyword evidence="1" id="KW-0472">Membrane</keyword>
<keyword evidence="1" id="KW-0812">Transmembrane</keyword>
<keyword evidence="3" id="KW-1185">Reference proteome</keyword>
<dbReference type="EMBL" id="FQVK01000021">
    <property type="protein sequence ID" value="SHF21288.1"/>
    <property type="molecule type" value="Genomic_DNA"/>
</dbReference>
<reference evidence="2 3" key="1">
    <citation type="submission" date="2016-11" db="EMBL/GenBank/DDBJ databases">
        <authorList>
            <person name="Varghese N."/>
            <person name="Submissions S."/>
        </authorList>
    </citation>
    <scope>NUCLEOTIDE SEQUENCE [LARGE SCALE GENOMIC DNA]</scope>
    <source>
        <strain evidence="2 3">DSM 29341</strain>
    </source>
</reference>
<protein>
    <submittedName>
        <fullName evidence="2">Uncharacterized protein</fullName>
    </submittedName>
</protein>